<proteinExistence type="inferred from homology"/>
<feature type="transmembrane region" description="Helical" evidence="8">
    <location>
        <begin position="178"/>
        <end position="202"/>
    </location>
</feature>
<dbReference type="KEGG" id="marq:MARGE09_P4090"/>
<dbReference type="Proteomes" id="UP001320119">
    <property type="component" value="Chromosome"/>
</dbReference>
<dbReference type="AlphaFoldDB" id="A0AAN2BM79"/>
<gene>
    <name evidence="10" type="ORF">MARGE09_P4090</name>
</gene>
<evidence type="ECO:0000256" key="7">
    <source>
        <dbReference type="ARBA" id="ARBA00023136"/>
    </source>
</evidence>
<evidence type="ECO:0000256" key="6">
    <source>
        <dbReference type="ARBA" id="ARBA00022989"/>
    </source>
</evidence>
<feature type="domain" description="EamA" evidence="9">
    <location>
        <begin position="8"/>
        <end position="141"/>
    </location>
</feature>
<dbReference type="InterPro" id="IPR037185">
    <property type="entry name" value="EmrE-like"/>
</dbReference>
<comment type="subcellular location">
    <subcellularLocation>
        <location evidence="1">Cell membrane</location>
        <topology evidence="1">Multi-pass membrane protein</topology>
    </subcellularLocation>
</comment>
<dbReference type="SUPFAM" id="SSF103481">
    <property type="entry name" value="Multidrug resistance efflux transporter EmrE"/>
    <property type="match status" value="2"/>
</dbReference>
<evidence type="ECO:0000259" key="9">
    <source>
        <dbReference type="Pfam" id="PF00892"/>
    </source>
</evidence>
<evidence type="ECO:0000256" key="8">
    <source>
        <dbReference type="SAM" id="Phobius"/>
    </source>
</evidence>
<name>A0AAN2BM79_9GAMM</name>
<keyword evidence="11" id="KW-1185">Reference proteome</keyword>
<feature type="transmembrane region" description="Helical" evidence="8">
    <location>
        <begin position="127"/>
        <end position="143"/>
    </location>
</feature>
<keyword evidence="6 8" id="KW-1133">Transmembrane helix</keyword>
<feature type="transmembrane region" description="Helical" evidence="8">
    <location>
        <begin position="238"/>
        <end position="261"/>
    </location>
</feature>
<evidence type="ECO:0000256" key="3">
    <source>
        <dbReference type="ARBA" id="ARBA00022448"/>
    </source>
</evidence>
<keyword evidence="7 8" id="KW-0472">Membrane</keyword>
<dbReference type="Pfam" id="PF00892">
    <property type="entry name" value="EamA"/>
    <property type="match status" value="1"/>
</dbReference>
<keyword evidence="5 8" id="KW-0812">Transmembrane</keyword>
<dbReference type="EMBL" id="AP023086">
    <property type="protein sequence ID" value="BCD99888.1"/>
    <property type="molecule type" value="Genomic_DNA"/>
</dbReference>
<evidence type="ECO:0000313" key="10">
    <source>
        <dbReference type="EMBL" id="BCD99888.1"/>
    </source>
</evidence>
<dbReference type="RefSeq" id="WP_236985187.1">
    <property type="nucleotide sequence ID" value="NZ_AP023086.1"/>
</dbReference>
<accession>A0AAN2BM79</accession>
<feature type="transmembrane region" description="Helical" evidence="8">
    <location>
        <begin position="208"/>
        <end position="231"/>
    </location>
</feature>
<dbReference type="InterPro" id="IPR004626">
    <property type="entry name" value="RarD"/>
</dbReference>
<evidence type="ECO:0000256" key="2">
    <source>
        <dbReference type="ARBA" id="ARBA00007362"/>
    </source>
</evidence>
<feature type="transmembrane region" description="Helical" evidence="8">
    <location>
        <begin position="149"/>
        <end position="166"/>
    </location>
</feature>
<dbReference type="GO" id="GO:0005886">
    <property type="term" value="C:plasma membrane"/>
    <property type="evidence" value="ECO:0007669"/>
    <property type="project" value="UniProtKB-SubCell"/>
</dbReference>
<dbReference type="InterPro" id="IPR000620">
    <property type="entry name" value="EamA_dom"/>
</dbReference>
<feature type="transmembrane region" description="Helical" evidence="8">
    <location>
        <begin position="267"/>
        <end position="287"/>
    </location>
</feature>
<evidence type="ECO:0000313" key="11">
    <source>
        <dbReference type="Proteomes" id="UP001320119"/>
    </source>
</evidence>
<keyword evidence="3" id="KW-0813">Transport</keyword>
<dbReference type="NCBIfam" id="TIGR00688">
    <property type="entry name" value="rarD"/>
    <property type="match status" value="1"/>
</dbReference>
<comment type="similarity">
    <text evidence="2">Belongs to the EamA transporter family.</text>
</comment>
<reference evidence="10 11" key="1">
    <citation type="journal article" date="2022" name="IScience">
        <title>An ultrasensitive nanofiber-based assay for enzymatic hydrolysis and deep-sea microbial degradation of cellulose.</title>
        <authorList>
            <person name="Tsudome M."/>
            <person name="Tachioka M."/>
            <person name="Miyazaki M."/>
            <person name="Uchimura K."/>
            <person name="Tsuda M."/>
            <person name="Takaki Y."/>
            <person name="Deguchi S."/>
        </authorList>
    </citation>
    <scope>NUCLEOTIDE SEQUENCE [LARGE SCALE GENOMIC DNA]</scope>
    <source>
        <strain evidence="10 11">GE09</strain>
    </source>
</reference>
<organism evidence="10 11">
    <name type="scientific">Marinagarivorans cellulosilyticus</name>
    <dbReference type="NCBI Taxonomy" id="2721545"/>
    <lineage>
        <taxon>Bacteria</taxon>
        <taxon>Pseudomonadati</taxon>
        <taxon>Pseudomonadota</taxon>
        <taxon>Gammaproteobacteria</taxon>
        <taxon>Cellvibrionales</taxon>
        <taxon>Cellvibrionaceae</taxon>
        <taxon>Marinagarivorans</taxon>
    </lineage>
</organism>
<feature type="transmembrane region" description="Helical" evidence="8">
    <location>
        <begin position="38"/>
        <end position="59"/>
    </location>
</feature>
<evidence type="ECO:0000256" key="1">
    <source>
        <dbReference type="ARBA" id="ARBA00004651"/>
    </source>
</evidence>
<evidence type="ECO:0000256" key="5">
    <source>
        <dbReference type="ARBA" id="ARBA00022692"/>
    </source>
</evidence>
<keyword evidence="4" id="KW-1003">Cell membrane</keyword>
<protein>
    <submittedName>
        <fullName evidence="10">Chloramphenicol-sensitive protein RarD</fullName>
    </submittedName>
</protein>
<sequence length="299" mass="33857">MTQQFKHGLLLAVFTYAVWGLFPLYFKLLAGMPADEIVVHRIIWSAFFTVVLLLAVQRLKGVRHSLCDIRLLGRLALSAMLLLANWLIFIYATLADDVLQLSLGYYINPLFNMLFGFILFKERTHRMGIIAIGLVFTGLAIQFAQVDKFPILAVLVALVFSLYGVVRKGLKVDALTGLFIETLILLIPGLIYLFCFTSQQSITAIEHSYYWLIVLVLAGPITSIPLITFSAAVTRIPYYLMGFCQYITPTMMFAFAIFLYHETWNRLDIVTFMFVWAGIICMVIGTWQANKKPINLAGK</sequence>
<feature type="transmembrane region" description="Helical" evidence="8">
    <location>
        <begin position="103"/>
        <end position="120"/>
    </location>
</feature>
<feature type="transmembrane region" description="Helical" evidence="8">
    <location>
        <begin position="71"/>
        <end position="91"/>
    </location>
</feature>
<evidence type="ECO:0000256" key="4">
    <source>
        <dbReference type="ARBA" id="ARBA00022475"/>
    </source>
</evidence>
<feature type="transmembrane region" description="Helical" evidence="8">
    <location>
        <begin position="7"/>
        <end position="26"/>
    </location>
</feature>